<dbReference type="EMBL" id="UYJE01001057">
    <property type="protein sequence ID" value="VDH98789.1"/>
    <property type="molecule type" value="Genomic_DNA"/>
</dbReference>
<organism evidence="1 2">
    <name type="scientific">Mytilus galloprovincialis</name>
    <name type="common">Mediterranean mussel</name>
    <dbReference type="NCBI Taxonomy" id="29158"/>
    <lineage>
        <taxon>Eukaryota</taxon>
        <taxon>Metazoa</taxon>
        <taxon>Spiralia</taxon>
        <taxon>Lophotrochozoa</taxon>
        <taxon>Mollusca</taxon>
        <taxon>Bivalvia</taxon>
        <taxon>Autobranchia</taxon>
        <taxon>Pteriomorphia</taxon>
        <taxon>Mytilida</taxon>
        <taxon>Mytiloidea</taxon>
        <taxon>Mytilidae</taxon>
        <taxon>Mytilinae</taxon>
        <taxon>Mytilus</taxon>
    </lineage>
</organism>
<protein>
    <submittedName>
        <fullName evidence="1">Uncharacterized protein</fullName>
    </submittedName>
</protein>
<sequence length="134" mass="15409">MVHIKKRKVPCTFVVRQNGKKTTITKSYKPLSTIDKTAGATNDKDDYKTINAEVVNIKLERNGDVQLHNEHETPLTIDPKNNHAKAKFQRLNHWSEICKKLVSAAKEKEAVVDFKCQDCGNKNVDLFRCLDYYM</sequence>
<reference evidence="1" key="1">
    <citation type="submission" date="2018-11" db="EMBL/GenBank/DDBJ databases">
        <authorList>
            <person name="Alioto T."/>
            <person name="Alioto T."/>
        </authorList>
    </citation>
    <scope>NUCLEOTIDE SEQUENCE</scope>
</reference>
<keyword evidence="2" id="KW-1185">Reference proteome</keyword>
<name>A0A8B6C2Y0_MYTGA</name>
<dbReference type="AlphaFoldDB" id="A0A8B6C2Y0"/>
<comment type="caution">
    <text evidence="1">The sequence shown here is derived from an EMBL/GenBank/DDBJ whole genome shotgun (WGS) entry which is preliminary data.</text>
</comment>
<evidence type="ECO:0000313" key="2">
    <source>
        <dbReference type="Proteomes" id="UP000596742"/>
    </source>
</evidence>
<accession>A0A8B6C2Y0</accession>
<evidence type="ECO:0000313" key="1">
    <source>
        <dbReference type="EMBL" id="VDH98789.1"/>
    </source>
</evidence>
<gene>
    <name evidence="1" type="ORF">MGAL_10B089831</name>
</gene>
<dbReference type="OrthoDB" id="10444010at2759"/>
<dbReference type="Proteomes" id="UP000596742">
    <property type="component" value="Unassembled WGS sequence"/>
</dbReference>
<proteinExistence type="predicted"/>